<proteinExistence type="predicted"/>
<dbReference type="Proteomes" id="UP000236291">
    <property type="component" value="Unassembled WGS sequence"/>
</dbReference>
<name>A0A2K3LR92_TRIPR</name>
<dbReference type="EMBL" id="ASHM01039163">
    <property type="protein sequence ID" value="PNX81065.1"/>
    <property type="molecule type" value="Genomic_DNA"/>
</dbReference>
<dbReference type="AlphaFoldDB" id="A0A2K3LR92"/>
<reference evidence="2 3" key="1">
    <citation type="journal article" date="2014" name="Am. J. Bot.">
        <title>Genome assembly and annotation for red clover (Trifolium pratense; Fabaceae).</title>
        <authorList>
            <person name="Istvanek J."/>
            <person name="Jaros M."/>
            <person name="Krenek A."/>
            <person name="Repkova J."/>
        </authorList>
    </citation>
    <scope>NUCLEOTIDE SEQUENCE [LARGE SCALE GENOMIC DNA]</scope>
    <source>
        <strain evidence="3">cv. Tatra</strain>
        <tissue evidence="2">Young leaves</tissue>
    </source>
</reference>
<accession>A0A2K3LR92</accession>
<comment type="caution">
    <text evidence="2">The sequence shown here is derived from an EMBL/GenBank/DDBJ whole genome shotgun (WGS) entry which is preliminary data.</text>
</comment>
<evidence type="ECO:0000256" key="1">
    <source>
        <dbReference type="SAM" id="MobiDB-lite"/>
    </source>
</evidence>
<feature type="region of interest" description="Disordered" evidence="1">
    <location>
        <begin position="1"/>
        <end position="23"/>
    </location>
</feature>
<feature type="non-terminal residue" evidence="2">
    <location>
        <position position="23"/>
    </location>
</feature>
<reference evidence="2 3" key="2">
    <citation type="journal article" date="2017" name="Front. Plant Sci.">
        <title>Gene Classification and Mining of Molecular Markers Useful in Red Clover (Trifolium pratense) Breeding.</title>
        <authorList>
            <person name="Istvanek J."/>
            <person name="Dluhosova J."/>
            <person name="Dluhos P."/>
            <person name="Patkova L."/>
            <person name="Nedelnik J."/>
            <person name="Repkova J."/>
        </authorList>
    </citation>
    <scope>NUCLEOTIDE SEQUENCE [LARGE SCALE GENOMIC DNA]</scope>
    <source>
        <strain evidence="3">cv. Tatra</strain>
        <tissue evidence="2">Young leaves</tissue>
    </source>
</reference>
<protein>
    <submittedName>
        <fullName evidence="2">Uncharacterized protein</fullName>
    </submittedName>
</protein>
<gene>
    <name evidence="2" type="ORF">L195_g037080</name>
</gene>
<organism evidence="2 3">
    <name type="scientific">Trifolium pratense</name>
    <name type="common">Red clover</name>
    <dbReference type="NCBI Taxonomy" id="57577"/>
    <lineage>
        <taxon>Eukaryota</taxon>
        <taxon>Viridiplantae</taxon>
        <taxon>Streptophyta</taxon>
        <taxon>Embryophyta</taxon>
        <taxon>Tracheophyta</taxon>
        <taxon>Spermatophyta</taxon>
        <taxon>Magnoliopsida</taxon>
        <taxon>eudicotyledons</taxon>
        <taxon>Gunneridae</taxon>
        <taxon>Pentapetalae</taxon>
        <taxon>rosids</taxon>
        <taxon>fabids</taxon>
        <taxon>Fabales</taxon>
        <taxon>Fabaceae</taxon>
        <taxon>Papilionoideae</taxon>
        <taxon>50 kb inversion clade</taxon>
        <taxon>NPAAA clade</taxon>
        <taxon>Hologalegina</taxon>
        <taxon>IRL clade</taxon>
        <taxon>Trifolieae</taxon>
        <taxon>Trifolium</taxon>
    </lineage>
</organism>
<evidence type="ECO:0000313" key="3">
    <source>
        <dbReference type="Proteomes" id="UP000236291"/>
    </source>
</evidence>
<evidence type="ECO:0000313" key="2">
    <source>
        <dbReference type="EMBL" id="PNX81065.1"/>
    </source>
</evidence>
<sequence length="23" mass="2690">MERVSVTAKEAEKDEGKRGERRK</sequence>